<sequence>MFAGGCGSWLQFSQLGANSRASLCLMASLTALMYSAPTCMPALQPFYLNITAQPAPLTLELTFIEKKISLSGHHQDHELSSE</sequence>
<organism evidence="1 2">
    <name type="scientific">Ameca splendens</name>
    <dbReference type="NCBI Taxonomy" id="208324"/>
    <lineage>
        <taxon>Eukaryota</taxon>
        <taxon>Metazoa</taxon>
        <taxon>Chordata</taxon>
        <taxon>Craniata</taxon>
        <taxon>Vertebrata</taxon>
        <taxon>Euteleostomi</taxon>
        <taxon>Actinopterygii</taxon>
        <taxon>Neopterygii</taxon>
        <taxon>Teleostei</taxon>
        <taxon>Neoteleostei</taxon>
        <taxon>Acanthomorphata</taxon>
        <taxon>Ovalentaria</taxon>
        <taxon>Atherinomorphae</taxon>
        <taxon>Cyprinodontiformes</taxon>
        <taxon>Goodeidae</taxon>
        <taxon>Ameca</taxon>
    </lineage>
</organism>
<gene>
    <name evidence="1" type="ORF">AMECASPLE_022036</name>
</gene>
<dbReference type="Proteomes" id="UP001469553">
    <property type="component" value="Unassembled WGS sequence"/>
</dbReference>
<dbReference type="EMBL" id="JAHRIP010058366">
    <property type="protein sequence ID" value="MEQ2303953.1"/>
    <property type="molecule type" value="Genomic_DNA"/>
</dbReference>
<proteinExistence type="predicted"/>
<evidence type="ECO:0008006" key="3">
    <source>
        <dbReference type="Google" id="ProtNLM"/>
    </source>
</evidence>
<accession>A0ABV0ZCK1</accession>
<reference evidence="1 2" key="1">
    <citation type="submission" date="2021-06" db="EMBL/GenBank/DDBJ databases">
        <authorList>
            <person name="Palmer J.M."/>
        </authorList>
    </citation>
    <scope>NUCLEOTIDE SEQUENCE [LARGE SCALE GENOMIC DNA]</scope>
    <source>
        <strain evidence="1 2">AS_MEX2019</strain>
        <tissue evidence="1">Muscle</tissue>
    </source>
</reference>
<evidence type="ECO:0000313" key="1">
    <source>
        <dbReference type="EMBL" id="MEQ2303953.1"/>
    </source>
</evidence>
<protein>
    <recommendedName>
        <fullName evidence="3">Secreted protein</fullName>
    </recommendedName>
</protein>
<evidence type="ECO:0000313" key="2">
    <source>
        <dbReference type="Proteomes" id="UP001469553"/>
    </source>
</evidence>
<name>A0ABV0ZCK1_9TELE</name>
<keyword evidence="2" id="KW-1185">Reference proteome</keyword>
<comment type="caution">
    <text evidence="1">The sequence shown here is derived from an EMBL/GenBank/DDBJ whole genome shotgun (WGS) entry which is preliminary data.</text>
</comment>